<comment type="caution">
    <text evidence="1">The sequence shown here is derived from an EMBL/GenBank/DDBJ whole genome shotgun (WGS) entry which is preliminary data.</text>
</comment>
<dbReference type="EMBL" id="DSRP01000211">
    <property type="protein sequence ID" value="HGG91908.1"/>
    <property type="molecule type" value="Genomic_DNA"/>
</dbReference>
<organism evidence="1">
    <name type="scientific">Fundidesulfovibrio putealis</name>
    <dbReference type="NCBI Taxonomy" id="270496"/>
    <lineage>
        <taxon>Bacteria</taxon>
        <taxon>Pseudomonadati</taxon>
        <taxon>Thermodesulfobacteriota</taxon>
        <taxon>Desulfovibrionia</taxon>
        <taxon>Desulfovibrionales</taxon>
        <taxon>Desulfovibrionaceae</taxon>
        <taxon>Fundidesulfovibrio</taxon>
    </lineage>
</organism>
<evidence type="ECO:0000313" key="1">
    <source>
        <dbReference type="EMBL" id="HGG91908.1"/>
    </source>
</evidence>
<name>A0A7C4AC43_9BACT</name>
<sequence length="131" mass="14411">MTKRTLLLTGLGIFLAGALAGGTGMALFAKTRLAPLERMDKLGPGGFIMERLDFALRLSPEQRQAIGPIVEETLDQVRAVRQPCTQAEDQAVQAGAQRIRAHLSPQQSEKLEKFLQNARERRARLFGGGRK</sequence>
<protein>
    <recommendedName>
        <fullName evidence="2">Periplasmic heavy metal sensor</fullName>
    </recommendedName>
</protein>
<proteinExistence type="predicted"/>
<accession>A0A7C4AC43</accession>
<reference evidence="1" key="1">
    <citation type="journal article" date="2020" name="mSystems">
        <title>Genome- and Community-Level Interaction Insights into Carbon Utilization and Element Cycling Functions of Hydrothermarchaeota in Hydrothermal Sediment.</title>
        <authorList>
            <person name="Zhou Z."/>
            <person name="Liu Y."/>
            <person name="Xu W."/>
            <person name="Pan J."/>
            <person name="Luo Z.H."/>
            <person name="Li M."/>
        </authorList>
    </citation>
    <scope>NUCLEOTIDE SEQUENCE [LARGE SCALE GENOMIC DNA]</scope>
    <source>
        <strain evidence="1">SpSt-413</strain>
    </source>
</reference>
<evidence type="ECO:0008006" key="2">
    <source>
        <dbReference type="Google" id="ProtNLM"/>
    </source>
</evidence>
<gene>
    <name evidence="1" type="ORF">ENR59_03020</name>
</gene>
<dbReference type="AlphaFoldDB" id="A0A7C4AC43"/>